<organism evidence="9">
    <name type="scientific">Castor canadensis</name>
    <name type="common">American beaver</name>
    <dbReference type="NCBI Taxonomy" id="51338"/>
    <lineage>
        <taxon>Eukaryota</taxon>
        <taxon>Metazoa</taxon>
        <taxon>Chordata</taxon>
        <taxon>Craniata</taxon>
        <taxon>Vertebrata</taxon>
        <taxon>Euteleostomi</taxon>
        <taxon>Mammalia</taxon>
        <taxon>Eutheria</taxon>
        <taxon>Euarchontoglires</taxon>
        <taxon>Glires</taxon>
        <taxon>Rodentia</taxon>
        <taxon>Castorimorpha</taxon>
        <taxon>Castoridae</taxon>
        <taxon>Castor</taxon>
    </lineage>
</organism>
<keyword evidence="3 7" id="KW-0732">Signal</keyword>
<dbReference type="InterPro" id="IPR046350">
    <property type="entry name" value="Cystatin_sf"/>
</dbReference>
<feature type="domain" description="Cystatin" evidence="8">
    <location>
        <begin position="36"/>
        <end position="99"/>
    </location>
</feature>
<dbReference type="PANTHER" id="PTHR13814">
    <property type="entry name" value="FETUIN"/>
    <property type="match status" value="1"/>
</dbReference>
<accession>A0A8C0W196</accession>
<name>A0A8C0W196_CASCN</name>
<sequence length="111" mass="12413">MGLLQLLVLCTLAACYVTLSPPAPVLSPSLLSRGCNDSDVLAFSNFALQDINRDQKEGYVLRLNRVNDVRGDLRSLFYFTLDVLETDCHVLSKKAWKDCGARMFYDSVSAY</sequence>
<dbReference type="SUPFAM" id="SSF54403">
    <property type="entry name" value="Cystatin/monellin"/>
    <property type="match status" value="1"/>
</dbReference>
<evidence type="ECO:0000256" key="6">
    <source>
        <dbReference type="ARBA" id="ARBA00023180"/>
    </source>
</evidence>
<dbReference type="Pfam" id="PF00031">
    <property type="entry name" value="Cystatin"/>
    <property type="match status" value="1"/>
</dbReference>
<keyword evidence="2" id="KW-0964">Secreted</keyword>
<dbReference type="Gene3D" id="3.10.450.10">
    <property type="match status" value="1"/>
</dbReference>
<evidence type="ECO:0000256" key="7">
    <source>
        <dbReference type="SAM" id="SignalP"/>
    </source>
</evidence>
<evidence type="ECO:0000256" key="2">
    <source>
        <dbReference type="ARBA" id="ARBA00022525"/>
    </source>
</evidence>
<proteinExistence type="predicted"/>
<evidence type="ECO:0000256" key="1">
    <source>
        <dbReference type="ARBA" id="ARBA00004613"/>
    </source>
</evidence>
<dbReference type="GO" id="GO:0004869">
    <property type="term" value="F:cysteine-type endopeptidase inhibitor activity"/>
    <property type="evidence" value="ECO:0007669"/>
    <property type="project" value="InterPro"/>
</dbReference>
<evidence type="ECO:0000256" key="3">
    <source>
        <dbReference type="ARBA" id="ARBA00022729"/>
    </source>
</evidence>
<comment type="subcellular location">
    <subcellularLocation>
        <location evidence="1">Secreted</location>
    </subcellularLocation>
</comment>
<reference evidence="9" key="1">
    <citation type="submission" date="2023-09" db="UniProtKB">
        <authorList>
            <consortium name="Ensembl"/>
        </authorList>
    </citation>
    <scope>IDENTIFICATION</scope>
</reference>
<dbReference type="InterPro" id="IPR050735">
    <property type="entry name" value="Kininogen_Fetuin_HRG"/>
</dbReference>
<dbReference type="PANTHER" id="PTHR13814:SF10">
    <property type="entry name" value="FETUIN-B"/>
    <property type="match status" value="1"/>
</dbReference>
<evidence type="ECO:0000256" key="4">
    <source>
        <dbReference type="ARBA" id="ARBA00022737"/>
    </source>
</evidence>
<dbReference type="InterPro" id="IPR000010">
    <property type="entry name" value="Cystatin_dom"/>
</dbReference>
<keyword evidence="4" id="KW-0677">Repeat</keyword>
<dbReference type="GO" id="GO:0008191">
    <property type="term" value="F:metalloendopeptidase inhibitor activity"/>
    <property type="evidence" value="ECO:0007669"/>
    <property type="project" value="TreeGrafter"/>
</dbReference>
<evidence type="ECO:0000259" key="8">
    <source>
        <dbReference type="Pfam" id="PF00031"/>
    </source>
</evidence>
<evidence type="ECO:0000313" key="9">
    <source>
        <dbReference type="Ensembl" id="ENSCCNP00000001038.1"/>
    </source>
</evidence>
<dbReference type="GO" id="GO:0007339">
    <property type="term" value="P:binding of sperm to zona pellucida"/>
    <property type="evidence" value="ECO:0007669"/>
    <property type="project" value="TreeGrafter"/>
</dbReference>
<dbReference type="InterPro" id="IPR001363">
    <property type="entry name" value="Prot_inh_fetuin_CS"/>
</dbReference>
<dbReference type="PROSITE" id="PS01255">
    <property type="entry name" value="FETUIN_2"/>
    <property type="match status" value="1"/>
</dbReference>
<feature type="chain" id="PRO_5034474572" description="Cystatin domain-containing protein" evidence="7">
    <location>
        <begin position="16"/>
        <end position="111"/>
    </location>
</feature>
<keyword evidence="6" id="KW-0325">Glycoprotein</keyword>
<feature type="signal peptide" evidence="7">
    <location>
        <begin position="1"/>
        <end position="15"/>
    </location>
</feature>
<evidence type="ECO:0000256" key="5">
    <source>
        <dbReference type="ARBA" id="ARBA00023157"/>
    </source>
</evidence>
<protein>
    <recommendedName>
        <fullName evidence="8">Cystatin domain-containing protein</fullName>
    </recommendedName>
</protein>
<dbReference type="AlphaFoldDB" id="A0A8C0W196"/>
<dbReference type="Ensembl" id="ENSCCNT00000001350.1">
    <property type="protein sequence ID" value="ENSCCNP00000001038.1"/>
    <property type="gene ID" value="ENSCCNG00000001148.1"/>
</dbReference>
<dbReference type="GO" id="GO:0005615">
    <property type="term" value="C:extracellular space"/>
    <property type="evidence" value="ECO:0007669"/>
    <property type="project" value="InterPro"/>
</dbReference>
<keyword evidence="5" id="KW-1015">Disulfide bond</keyword>